<dbReference type="Proteomes" id="UP000809137">
    <property type="component" value="Unassembled WGS sequence"/>
</dbReference>
<organism evidence="1 2">
    <name type="scientific">Pantoea eucrina</name>
    <dbReference type="NCBI Taxonomy" id="472693"/>
    <lineage>
        <taxon>Bacteria</taxon>
        <taxon>Pseudomonadati</taxon>
        <taxon>Pseudomonadota</taxon>
        <taxon>Gammaproteobacteria</taxon>
        <taxon>Enterobacterales</taxon>
        <taxon>Erwiniaceae</taxon>
        <taxon>Pantoea</taxon>
    </lineage>
</organism>
<name>A0ABS1Z627_9GAMM</name>
<proteinExistence type="predicted"/>
<accession>A0ABS1Z627</accession>
<gene>
    <name evidence="1" type="ORF">JJB79_10525</name>
</gene>
<dbReference type="InterPro" id="IPR036390">
    <property type="entry name" value="WH_DNA-bd_sf"/>
</dbReference>
<evidence type="ECO:0008006" key="3">
    <source>
        <dbReference type="Google" id="ProtNLM"/>
    </source>
</evidence>
<reference evidence="1 2" key="1">
    <citation type="submission" date="2021-01" db="EMBL/GenBank/DDBJ databases">
        <title>Complete genome sequence of Pantoea eucrina OB49, a heavy metal tolerant bacterium with PGPR potential isolated from wheat in Algeria.</title>
        <authorList>
            <person name="Lekired A."/>
            <person name="Ouzari I.H."/>
        </authorList>
    </citation>
    <scope>NUCLEOTIDE SEQUENCE [LARGE SCALE GENOMIC DNA]</scope>
    <source>
        <strain evidence="1 2">OB49</strain>
    </source>
</reference>
<evidence type="ECO:0000313" key="1">
    <source>
        <dbReference type="EMBL" id="MBM0747847.1"/>
    </source>
</evidence>
<dbReference type="SUPFAM" id="SSF46785">
    <property type="entry name" value="Winged helix' DNA-binding domain"/>
    <property type="match status" value="1"/>
</dbReference>
<dbReference type="RefSeq" id="WP_039385452.1">
    <property type="nucleotide sequence ID" value="NZ_CP083448.1"/>
</dbReference>
<comment type="caution">
    <text evidence="1">The sequence shown here is derived from an EMBL/GenBank/DDBJ whole genome shotgun (WGS) entry which is preliminary data.</text>
</comment>
<evidence type="ECO:0000313" key="2">
    <source>
        <dbReference type="Proteomes" id="UP000809137"/>
    </source>
</evidence>
<dbReference type="EMBL" id="JAFCXS010000006">
    <property type="protein sequence ID" value="MBM0747847.1"/>
    <property type="molecule type" value="Genomic_DNA"/>
</dbReference>
<dbReference type="GeneID" id="84691797"/>
<protein>
    <recommendedName>
        <fullName evidence="3">MarR family transcriptional regulator</fullName>
    </recommendedName>
</protein>
<keyword evidence="2" id="KW-1185">Reference proteome</keyword>
<sequence length="281" mass="32460">MKTGVKATTVRDIENCYSKIMQSENFHAALMTHANMICKEFASNKMFYKYIFKNNRFLASVIITCVFFKKEKPCLNDIKYQCIRTNMISPNTVSSLLLLLKTGSYISTRKDTIDKRKTHFSITDRGLKSAMSLTKTVAIPLDEMGITDFKVNNFSVENMQSFFKRYYDIFHHDIHLINIADKADIFINKDSGHMIMTHLYLHGTTAQDCGEALTIISLAKRCGVSRSHLRNIILEAKENSLVDYDPKSGRIHILESYNAMYHKYMAYYFSFVLYAAENFKD</sequence>